<keyword evidence="1" id="KW-0472">Membrane</keyword>
<proteinExistence type="predicted"/>
<name>A0A015I460_RHIIW</name>
<organism evidence="2 3">
    <name type="scientific">Rhizophagus irregularis (strain DAOM 197198w)</name>
    <name type="common">Glomus intraradices</name>
    <dbReference type="NCBI Taxonomy" id="1432141"/>
    <lineage>
        <taxon>Eukaryota</taxon>
        <taxon>Fungi</taxon>
        <taxon>Fungi incertae sedis</taxon>
        <taxon>Mucoromycota</taxon>
        <taxon>Glomeromycotina</taxon>
        <taxon>Glomeromycetes</taxon>
        <taxon>Glomerales</taxon>
        <taxon>Glomeraceae</taxon>
        <taxon>Rhizophagus</taxon>
    </lineage>
</organism>
<gene>
    <name evidence="2" type="ORF">RirG_258850</name>
</gene>
<evidence type="ECO:0000256" key="1">
    <source>
        <dbReference type="SAM" id="Phobius"/>
    </source>
</evidence>
<evidence type="ECO:0000313" key="3">
    <source>
        <dbReference type="Proteomes" id="UP000022910"/>
    </source>
</evidence>
<dbReference type="Proteomes" id="UP000022910">
    <property type="component" value="Unassembled WGS sequence"/>
</dbReference>
<accession>A0A015I460</accession>
<keyword evidence="1" id="KW-1133">Transmembrane helix</keyword>
<evidence type="ECO:0000313" key="2">
    <source>
        <dbReference type="EMBL" id="EXX51772.1"/>
    </source>
</evidence>
<keyword evidence="3" id="KW-1185">Reference proteome</keyword>
<feature type="transmembrane region" description="Helical" evidence="1">
    <location>
        <begin position="208"/>
        <end position="230"/>
    </location>
</feature>
<protein>
    <submittedName>
        <fullName evidence="2">Uncharacterized protein</fullName>
    </submittedName>
</protein>
<dbReference type="EMBL" id="JEMT01029598">
    <property type="protein sequence ID" value="EXX51772.1"/>
    <property type="molecule type" value="Genomic_DNA"/>
</dbReference>
<dbReference type="OrthoDB" id="2416564at2759"/>
<dbReference type="AlphaFoldDB" id="A0A015I460"/>
<sequence length="291" mass="32929">MTKWSLSSDFSLIHNPSSVWSYGSKPTGYHVTGTLSLFTHLDPEPNDYGEIVAWFGRDTIWYTHWLGVYYNTKPTDFILKEPNTSTVAFTANGVAMHPGDDGRFSVVRFTAPKDGNYVLDTTFTHIHSCARHSGVYIIYNNLMTLWEIDLAGPKDSRSFKTTDKGIAVRANEPIDFIVGVGLDNVFYCDMTLARVDIHLLENQAEAPVIAGSIGFILGVIISAILFHIFFQYRENKQNININQSDMRLSTKCSYELKMISPIDLFLILIMKNRVKNYSLIGNRSLCDLLIY</sequence>
<comment type="caution">
    <text evidence="2">The sequence shown here is derived from an EMBL/GenBank/DDBJ whole genome shotgun (WGS) entry which is preliminary data.</text>
</comment>
<reference evidence="2 3" key="1">
    <citation type="submission" date="2014-02" db="EMBL/GenBank/DDBJ databases">
        <title>Single nucleus genome sequencing reveals high similarity among nuclei of an endomycorrhizal fungus.</title>
        <authorList>
            <person name="Lin K."/>
            <person name="Geurts R."/>
            <person name="Zhang Z."/>
            <person name="Limpens E."/>
            <person name="Saunders D.G."/>
            <person name="Mu D."/>
            <person name="Pang E."/>
            <person name="Cao H."/>
            <person name="Cha H."/>
            <person name="Lin T."/>
            <person name="Zhou Q."/>
            <person name="Shang Y."/>
            <person name="Li Y."/>
            <person name="Ivanov S."/>
            <person name="Sharma T."/>
            <person name="Velzen R.V."/>
            <person name="Ruijter N.D."/>
            <person name="Aanen D.K."/>
            <person name="Win J."/>
            <person name="Kamoun S."/>
            <person name="Bisseling T."/>
            <person name="Huang S."/>
        </authorList>
    </citation>
    <scope>NUCLEOTIDE SEQUENCE [LARGE SCALE GENOMIC DNA]</scope>
    <source>
        <strain evidence="3">DAOM197198w</strain>
    </source>
</reference>
<keyword evidence="1" id="KW-0812">Transmembrane</keyword>
<dbReference type="HOGENOM" id="CLU_099142_0_0_1"/>